<evidence type="ECO:0000313" key="1">
    <source>
        <dbReference type="EMBL" id="PGH12392.1"/>
    </source>
</evidence>
<dbReference type="Proteomes" id="UP000223968">
    <property type="component" value="Unassembled WGS sequence"/>
</dbReference>
<name>A0A2B7XUU5_9EURO</name>
<keyword evidence="2" id="KW-1185">Reference proteome</keyword>
<sequence>MYYTEGLDSKYYEDNEEAEKQVKAFFNLKFRQPELHAVKQKVLELVSFEKEREELGINPRPNDDEELKRLQKLNAEWAKEDEERRAKDAEIEKSFVAPPGEDLNVQEASEAKVRVRWPLMTIGAAYLAYLVSRNWRR</sequence>
<accession>A0A2B7XUU5</accession>
<comment type="caution">
    <text evidence="1">The sequence shown here is derived from an EMBL/GenBank/DDBJ whole genome shotgun (WGS) entry which is preliminary data.</text>
</comment>
<evidence type="ECO:0000313" key="2">
    <source>
        <dbReference type="Proteomes" id="UP000223968"/>
    </source>
</evidence>
<gene>
    <name evidence="1" type="ORF">AJ79_04340</name>
</gene>
<organism evidence="1 2">
    <name type="scientific">Helicocarpus griseus UAMH5409</name>
    <dbReference type="NCBI Taxonomy" id="1447875"/>
    <lineage>
        <taxon>Eukaryota</taxon>
        <taxon>Fungi</taxon>
        <taxon>Dikarya</taxon>
        <taxon>Ascomycota</taxon>
        <taxon>Pezizomycotina</taxon>
        <taxon>Eurotiomycetes</taxon>
        <taxon>Eurotiomycetidae</taxon>
        <taxon>Onygenales</taxon>
        <taxon>Ajellomycetaceae</taxon>
        <taxon>Helicocarpus</taxon>
    </lineage>
</organism>
<dbReference type="EMBL" id="PDNB01000059">
    <property type="protein sequence ID" value="PGH12392.1"/>
    <property type="molecule type" value="Genomic_DNA"/>
</dbReference>
<protein>
    <submittedName>
        <fullName evidence="1">Uncharacterized protein</fullName>
    </submittedName>
</protein>
<reference evidence="1 2" key="1">
    <citation type="submission" date="2017-10" db="EMBL/GenBank/DDBJ databases">
        <title>Comparative genomics in systemic dimorphic fungi from Ajellomycetaceae.</title>
        <authorList>
            <person name="Munoz J.F."/>
            <person name="Mcewen J.G."/>
            <person name="Clay O.K."/>
            <person name="Cuomo C.A."/>
        </authorList>
    </citation>
    <scope>NUCLEOTIDE SEQUENCE [LARGE SCALE GENOMIC DNA]</scope>
    <source>
        <strain evidence="1 2">UAMH5409</strain>
    </source>
</reference>
<dbReference type="AlphaFoldDB" id="A0A2B7XUU5"/>
<proteinExistence type="predicted"/>